<dbReference type="EMBL" id="JACEIK010000547">
    <property type="protein sequence ID" value="MCD7458871.1"/>
    <property type="molecule type" value="Genomic_DNA"/>
</dbReference>
<comment type="caution">
    <text evidence="1">The sequence shown here is derived from an EMBL/GenBank/DDBJ whole genome shotgun (WGS) entry which is preliminary data.</text>
</comment>
<organism evidence="1 2">
    <name type="scientific">Datura stramonium</name>
    <name type="common">Jimsonweed</name>
    <name type="synonym">Common thornapple</name>
    <dbReference type="NCBI Taxonomy" id="4076"/>
    <lineage>
        <taxon>Eukaryota</taxon>
        <taxon>Viridiplantae</taxon>
        <taxon>Streptophyta</taxon>
        <taxon>Embryophyta</taxon>
        <taxon>Tracheophyta</taxon>
        <taxon>Spermatophyta</taxon>
        <taxon>Magnoliopsida</taxon>
        <taxon>eudicotyledons</taxon>
        <taxon>Gunneridae</taxon>
        <taxon>Pentapetalae</taxon>
        <taxon>asterids</taxon>
        <taxon>lamiids</taxon>
        <taxon>Solanales</taxon>
        <taxon>Solanaceae</taxon>
        <taxon>Solanoideae</taxon>
        <taxon>Datureae</taxon>
        <taxon>Datura</taxon>
    </lineage>
</organism>
<accession>A0ABS8SJ42</accession>
<feature type="non-terminal residue" evidence="1">
    <location>
        <position position="122"/>
    </location>
</feature>
<dbReference type="Proteomes" id="UP000823775">
    <property type="component" value="Unassembled WGS sequence"/>
</dbReference>
<dbReference type="PANTHER" id="PTHR33499:SF35">
    <property type="entry name" value="TRANSPOSASE MUDR PLANT DOMAIN-CONTAINING PROTEIN"/>
    <property type="match status" value="1"/>
</dbReference>
<keyword evidence="2" id="KW-1185">Reference proteome</keyword>
<protein>
    <submittedName>
        <fullName evidence="1">Uncharacterized protein</fullName>
    </submittedName>
</protein>
<gene>
    <name evidence="1" type="ORF">HAX54_039430</name>
</gene>
<proteinExistence type="predicted"/>
<dbReference type="PANTHER" id="PTHR33499">
    <property type="entry name" value="OS12G0282400 PROTEIN-RELATED"/>
    <property type="match status" value="1"/>
</dbReference>
<evidence type="ECO:0000313" key="2">
    <source>
        <dbReference type="Proteomes" id="UP000823775"/>
    </source>
</evidence>
<reference evidence="1 2" key="1">
    <citation type="journal article" date="2021" name="BMC Genomics">
        <title>Datura genome reveals duplications of psychoactive alkaloid biosynthetic genes and high mutation rate following tissue culture.</title>
        <authorList>
            <person name="Rajewski A."/>
            <person name="Carter-House D."/>
            <person name="Stajich J."/>
            <person name="Litt A."/>
        </authorList>
    </citation>
    <scope>NUCLEOTIDE SEQUENCE [LARGE SCALE GENOMIC DNA]</scope>
    <source>
        <strain evidence="1">AR-01</strain>
    </source>
</reference>
<sequence>MVNPPDMATMFFETRKKEKKLAEPKSIAKYAEIQKLVQLESSLINIEVVQRCFGPQRESHAVEFEGGITAKELKGGTTSKDESRIRTKIVWVVQKGRGKGFIELLGKFGEPTWQGTTCRLYQ</sequence>
<evidence type="ECO:0000313" key="1">
    <source>
        <dbReference type="EMBL" id="MCD7458871.1"/>
    </source>
</evidence>
<name>A0ABS8SJ42_DATST</name>